<protein>
    <recommendedName>
        <fullName evidence="4">F-box domain-containing protein</fullName>
    </recommendedName>
</protein>
<dbReference type="Proteomes" id="UP001218188">
    <property type="component" value="Unassembled WGS sequence"/>
</dbReference>
<evidence type="ECO:0000256" key="1">
    <source>
        <dbReference type="SAM" id="MobiDB-lite"/>
    </source>
</evidence>
<dbReference type="SUPFAM" id="SSF52047">
    <property type="entry name" value="RNI-like"/>
    <property type="match status" value="1"/>
</dbReference>
<feature type="region of interest" description="Disordered" evidence="1">
    <location>
        <begin position="482"/>
        <end position="502"/>
    </location>
</feature>
<reference evidence="2" key="1">
    <citation type="submission" date="2023-03" db="EMBL/GenBank/DDBJ databases">
        <title>Massive genome expansion in bonnet fungi (Mycena s.s.) driven by repeated elements and novel gene families across ecological guilds.</title>
        <authorList>
            <consortium name="Lawrence Berkeley National Laboratory"/>
            <person name="Harder C.B."/>
            <person name="Miyauchi S."/>
            <person name="Viragh M."/>
            <person name="Kuo A."/>
            <person name="Thoen E."/>
            <person name="Andreopoulos B."/>
            <person name="Lu D."/>
            <person name="Skrede I."/>
            <person name="Drula E."/>
            <person name="Henrissat B."/>
            <person name="Morin E."/>
            <person name="Kohler A."/>
            <person name="Barry K."/>
            <person name="LaButti K."/>
            <person name="Morin E."/>
            <person name="Salamov A."/>
            <person name="Lipzen A."/>
            <person name="Mereny Z."/>
            <person name="Hegedus B."/>
            <person name="Baldrian P."/>
            <person name="Stursova M."/>
            <person name="Weitz H."/>
            <person name="Taylor A."/>
            <person name="Grigoriev I.V."/>
            <person name="Nagy L.G."/>
            <person name="Martin F."/>
            <person name="Kauserud H."/>
        </authorList>
    </citation>
    <scope>NUCLEOTIDE SEQUENCE</scope>
    <source>
        <strain evidence="2">CBHHK200</strain>
    </source>
</reference>
<evidence type="ECO:0008006" key="4">
    <source>
        <dbReference type="Google" id="ProtNLM"/>
    </source>
</evidence>
<dbReference type="PANTHER" id="PTHR38926">
    <property type="entry name" value="F-BOX DOMAIN CONTAINING PROTEIN, EXPRESSED"/>
    <property type="match status" value="1"/>
</dbReference>
<dbReference type="InterPro" id="IPR032675">
    <property type="entry name" value="LRR_dom_sf"/>
</dbReference>
<gene>
    <name evidence="2" type="ORF">C8F04DRAFT_1078021</name>
</gene>
<dbReference type="PANTHER" id="PTHR38926:SF72">
    <property type="entry name" value="IM:7136021-RELATED"/>
    <property type="match status" value="1"/>
</dbReference>
<proteinExistence type="predicted"/>
<evidence type="ECO:0000313" key="2">
    <source>
        <dbReference type="EMBL" id="KAJ7042012.1"/>
    </source>
</evidence>
<dbReference type="EMBL" id="JARJCM010000014">
    <property type="protein sequence ID" value="KAJ7042012.1"/>
    <property type="molecule type" value="Genomic_DNA"/>
</dbReference>
<evidence type="ECO:0000313" key="3">
    <source>
        <dbReference type="Proteomes" id="UP001218188"/>
    </source>
</evidence>
<dbReference type="Gene3D" id="3.80.10.10">
    <property type="entry name" value="Ribonuclease Inhibitor"/>
    <property type="match status" value="1"/>
</dbReference>
<comment type="caution">
    <text evidence="2">The sequence shown here is derived from an EMBL/GenBank/DDBJ whole genome shotgun (WGS) entry which is preliminary data.</text>
</comment>
<accession>A0AAD6TDL6</accession>
<organism evidence="2 3">
    <name type="scientific">Mycena alexandri</name>
    <dbReference type="NCBI Taxonomy" id="1745969"/>
    <lineage>
        <taxon>Eukaryota</taxon>
        <taxon>Fungi</taxon>
        <taxon>Dikarya</taxon>
        <taxon>Basidiomycota</taxon>
        <taxon>Agaricomycotina</taxon>
        <taxon>Agaricomycetes</taxon>
        <taxon>Agaricomycetidae</taxon>
        <taxon>Agaricales</taxon>
        <taxon>Marasmiineae</taxon>
        <taxon>Mycenaceae</taxon>
        <taxon>Mycena</taxon>
    </lineage>
</organism>
<keyword evidence="3" id="KW-1185">Reference proteome</keyword>
<dbReference type="AlphaFoldDB" id="A0AAD6TDL6"/>
<name>A0AAD6TDL6_9AGAR</name>
<sequence length="502" mass="56422">MISPFTSRLGTNYCPPDDEISQIKALLVEPSLRLKRLDEEIAVLQQERDFLAASIGAHQALLSPIRQLPLDLIQEIFVACLPTHRNCVMSTMEAPVLLGRICSSWRTISLTTPRLWTRLHVVEPSQHWIDAKVVQRVEVLKMWFGRSGVLPLSISIHCTTRDFLRTLLPFAARWQHIQFLNVPDSLEPLSHITEVDVPMLKSFAIPFLTQANWALLAIFRGPRISGFTASAGDFATGNLPLRWHQLTTLQMRGFPSGDSMTSQKILQMLSRCPQLRVCELVFHDSDSTPHSPVELKFLHSLDLVPSGVDAAVTFLLDRLLLPELRNFTLRTPNADGQHNPPPLFHYIALWDKLESLEIETSSFSISSWPQAIRSLPATLRQLVIHDTRVGPPIETALTILTRPPEIPAQCPVLEELHITCSRLLLEAALLRFIAARMRGASPSALRSVEVAFDLEMEVDILPDLQPFIGAGLHVSLTYKPSSQRQWSPWSGLPDDPNPKVLW</sequence>